<gene>
    <name evidence="1" type="ORF">HY912_15425</name>
</gene>
<evidence type="ECO:0000313" key="1">
    <source>
        <dbReference type="EMBL" id="MBI5250877.1"/>
    </source>
</evidence>
<protein>
    <submittedName>
        <fullName evidence="1">Uncharacterized protein</fullName>
    </submittedName>
</protein>
<accession>A0A9D6V3L7</accession>
<name>A0A9D6V3L7_9BACT</name>
<dbReference type="Gene3D" id="1.20.58.220">
    <property type="entry name" value="Phosphate transport system protein phou homolog 2, domain 2"/>
    <property type="match status" value="1"/>
</dbReference>
<evidence type="ECO:0000313" key="2">
    <source>
        <dbReference type="Proteomes" id="UP000807825"/>
    </source>
</evidence>
<dbReference type="SUPFAM" id="SSF109755">
    <property type="entry name" value="PhoU-like"/>
    <property type="match status" value="1"/>
</dbReference>
<organism evidence="1 2">
    <name type="scientific">Desulfomonile tiedjei</name>
    <dbReference type="NCBI Taxonomy" id="2358"/>
    <lineage>
        <taxon>Bacteria</taxon>
        <taxon>Pseudomonadati</taxon>
        <taxon>Thermodesulfobacteriota</taxon>
        <taxon>Desulfomonilia</taxon>
        <taxon>Desulfomonilales</taxon>
        <taxon>Desulfomonilaceae</taxon>
        <taxon>Desulfomonile</taxon>
    </lineage>
</organism>
<dbReference type="EMBL" id="JACRDE010000399">
    <property type="protein sequence ID" value="MBI5250877.1"/>
    <property type="molecule type" value="Genomic_DNA"/>
</dbReference>
<dbReference type="InterPro" id="IPR038078">
    <property type="entry name" value="PhoU-like_sf"/>
</dbReference>
<sequence>MFNDSEGERLQASKSTDPRAVGLDEGFLIMLGHLIETALSLSACLSSADAGQMSRCETLAMEVRELERSLTRRLLASREEGDRFKALIRLPFLLLRIEEKLDYILNCCRLKCKEGISFNGKAEAHLQQLIAILVDMMNNLRDAFSVSDALLVKSIISEGCELSRIIRDFRSAYWCRPRIGPLALQATAIYLDILDAVKSANEDVGNICTTLLEIGTIPAASAKVSERIDTGKFQ</sequence>
<proteinExistence type="predicted"/>
<reference evidence="1" key="1">
    <citation type="submission" date="2020-07" db="EMBL/GenBank/DDBJ databases">
        <title>Huge and variable diversity of episymbiotic CPR bacteria and DPANN archaea in groundwater ecosystems.</title>
        <authorList>
            <person name="He C.Y."/>
            <person name="Keren R."/>
            <person name="Whittaker M."/>
            <person name="Farag I.F."/>
            <person name="Doudna J."/>
            <person name="Cate J.H.D."/>
            <person name="Banfield J.F."/>
        </authorList>
    </citation>
    <scope>NUCLEOTIDE SEQUENCE</scope>
    <source>
        <strain evidence="1">NC_groundwater_1664_Pr3_B-0.1um_52_9</strain>
    </source>
</reference>
<dbReference type="Proteomes" id="UP000807825">
    <property type="component" value="Unassembled WGS sequence"/>
</dbReference>
<comment type="caution">
    <text evidence="1">The sequence shown here is derived from an EMBL/GenBank/DDBJ whole genome shotgun (WGS) entry which is preliminary data.</text>
</comment>
<dbReference type="AlphaFoldDB" id="A0A9D6V3L7"/>